<dbReference type="Proteomes" id="UP000230069">
    <property type="component" value="Unassembled WGS sequence"/>
</dbReference>
<dbReference type="InParanoid" id="A0A2G5F5V9"/>
<dbReference type="AlphaFoldDB" id="A0A2G5F5V9"/>
<keyword evidence="1" id="KW-0472">Membrane</keyword>
<keyword evidence="3" id="KW-1185">Reference proteome</keyword>
<proteinExistence type="predicted"/>
<accession>A0A2G5F5V9</accession>
<evidence type="ECO:0000313" key="3">
    <source>
        <dbReference type="Proteomes" id="UP000230069"/>
    </source>
</evidence>
<feature type="transmembrane region" description="Helical" evidence="1">
    <location>
        <begin position="45"/>
        <end position="67"/>
    </location>
</feature>
<keyword evidence="1" id="KW-1133">Transmembrane helix</keyword>
<evidence type="ECO:0000313" key="2">
    <source>
        <dbReference type="EMBL" id="PIA63330.1"/>
    </source>
</evidence>
<sequence length="87" mass="9973">MGPLIYMVTDLLNIAARSSSNQSPLSLENPLSFSRRRRRRKVLNFHYLSLSTHICLLGFCFSSNVYYSLSIQPRLAFSSNFKVLTLI</sequence>
<dbReference type="EMBL" id="KZ305019">
    <property type="protein sequence ID" value="PIA63330.1"/>
    <property type="molecule type" value="Genomic_DNA"/>
</dbReference>
<reference evidence="2 3" key="1">
    <citation type="submission" date="2017-09" db="EMBL/GenBank/DDBJ databases">
        <title>WGS assembly of Aquilegia coerulea Goldsmith.</title>
        <authorList>
            <person name="Hodges S."/>
            <person name="Kramer E."/>
            <person name="Nordborg M."/>
            <person name="Tomkins J."/>
            <person name="Borevitz J."/>
            <person name="Derieg N."/>
            <person name="Yan J."/>
            <person name="Mihaltcheva S."/>
            <person name="Hayes R.D."/>
            <person name="Rokhsar D."/>
        </authorList>
    </citation>
    <scope>NUCLEOTIDE SEQUENCE [LARGE SCALE GENOMIC DNA]</scope>
    <source>
        <strain evidence="3">cv. Goldsmith</strain>
    </source>
</reference>
<evidence type="ECO:0000256" key="1">
    <source>
        <dbReference type="SAM" id="Phobius"/>
    </source>
</evidence>
<keyword evidence="1" id="KW-0812">Transmembrane</keyword>
<organism evidence="2 3">
    <name type="scientific">Aquilegia coerulea</name>
    <name type="common">Rocky mountain columbine</name>
    <dbReference type="NCBI Taxonomy" id="218851"/>
    <lineage>
        <taxon>Eukaryota</taxon>
        <taxon>Viridiplantae</taxon>
        <taxon>Streptophyta</taxon>
        <taxon>Embryophyta</taxon>
        <taxon>Tracheophyta</taxon>
        <taxon>Spermatophyta</taxon>
        <taxon>Magnoliopsida</taxon>
        <taxon>Ranunculales</taxon>
        <taxon>Ranunculaceae</taxon>
        <taxon>Thalictroideae</taxon>
        <taxon>Aquilegia</taxon>
    </lineage>
</organism>
<gene>
    <name evidence="2" type="ORF">AQUCO_00200980v1</name>
</gene>
<name>A0A2G5F5V9_AQUCA</name>
<protein>
    <submittedName>
        <fullName evidence="2">Uncharacterized protein</fullName>
    </submittedName>
</protein>